<evidence type="ECO:0000256" key="1">
    <source>
        <dbReference type="SAM" id="SignalP"/>
    </source>
</evidence>
<feature type="signal peptide" evidence="1">
    <location>
        <begin position="1"/>
        <end position="22"/>
    </location>
</feature>
<evidence type="ECO:0000313" key="2">
    <source>
        <dbReference type="EMBL" id="MEE1674415.1"/>
    </source>
</evidence>
<sequence>MNKLALLPVLGLVLILSSAVQACELQPIPIAQQHRGCGCSYYFPSRPPIRPDIVLQTDLDGTNPIMMHQGKLVNLWGAKESPLLTQAGFSLAQHFRYQATAIKVENRVRPGCTWGEPGCEVVGYLSQISTVENYQQCQWDLQGDCGC</sequence>
<proteinExistence type="predicted"/>
<reference evidence="3" key="1">
    <citation type="submission" date="2023-07" db="EMBL/GenBank/DDBJ databases">
        <title>Draft genome sequence of Agarivorans aestuarii strain ZMCS4, a CAZymes producing bacteria isolated from the marine brown algae Clodostephus spongiosus.</title>
        <authorList>
            <person name="Lorente B."/>
            <person name="Cabral C."/>
            <person name="Frias J."/>
            <person name="Faria J."/>
            <person name="Toubarro D."/>
        </authorList>
    </citation>
    <scope>NUCLEOTIDE SEQUENCE [LARGE SCALE GENOMIC DNA]</scope>
    <source>
        <strain evidence="3">ZMCS4</strain>
    </source>
</reference>
<keyword evidence="3" id="KW-1185">Reference proteome</keyword>
<dbReference type="Proteomes" id="UP001310248">
    <property type="component" value="Unassembled WGS sequence"/>
</dbReference>
<protein>
    <submittedName>
        <fullName evidence="2">Uncharacterized protein</fullName>
    </submittedName>
</protein>
<gene>
    <name evidence="2" type="ORF">SNR37_003854</name>
</gene>
<keyword evidence="1" id="KW-0732">Signal</keyword>
<reference evidence="2 3" key="2">
    <citation type="submission" date="2023-12" db="EMBL/GenBank/DDBJ databases">
        <authorList>
            <consortium name="Cladostephus spongiosus"/>
            <person name="Lorente B."/>
            <person name="Cabral C."/>
            <person name="Frias J."/>
            <person name="Faria J."/>
            <person name="Toubarro D."/>
        </authorList>
    </citation>
    <scope>NUCLEOTIDE SEQUENCE [LARGE SCALE GENOMIC DNA]</scope>
    <source>
        <strain evidence="2 3">ZMCS4</strain>
    </source>
</reference>
<feature type="chain" id="PRO_5046316381" evidence="1">
    <location>
        <begin position="23"/>
        <end position="147"/>
    </location>
</feature>
<dbReference type="PROSITE" id="PS51257">
    <property type="entry name" value="PROKAR_LIPOPROTEIN"/>
    <property type="match status" value="1"/>
</dbReference>
<dbReference type="RefSeq" id="WP_329775545.1">
    <property type="nucleotide sequence ID" value="NZ_JAYDYW010000007.1"/>
</dbReference>
<comment type="caution">
    <text evidence="2">The sequence shown here is derived from an EMBL/GenBank/DDBJ whole genome shotgun (WGS) entry which is preliminary data.</text>
</comment>
<organism evidence="2 3">
    <name type="scientific">Agarivorans aestuarii</name>
    <dbReference type="NCBI Taxonomy" id="1563703"/>
    <lineage>
        <taxon>Bacteria</taxon>
        <taxon>Pseudomonadati</taxon>
        <taxon>Pseudomonadota</taxon>
        <taxon>Gammaproteobacteria</taxon>
        <taxon>Alteromonadales</taxon>
        <taxon>Alteromonadaceae</taxon>
        <taxon>Agarivorans</taxon>
    </lineage>
</organism>
<dbReference type="EMBL" id="JAYDYW010000007">
    <property type="protein sequence ID" value="MEE1674415.1"/>
    <property type="molecule type" value="Genomic_DNA"/>
</dbReference>
<accession>A0ABU7G531</accession>
<evidence type="ECO:0000313" key="3">
    <source>
        <dbReference type="Proteomes" id="UP001310248"/>
    </source>
</evidence>
<name>A0ABU7G531_9ALTE</name>